<evidence type="ECO:0000256" key="14">
    <source>
        <dbReference type="ARBA" id="ARBA00041297"/>
    </source>
</evidence>
<comment type="caution">
    <text evidence="22">The sequence shown here is derived from an EMBL/GenBank/DDBJ whole genome shotgun (WGS) entry which is preliminary data.</text>
</comment>
<keyword evidence="4" id="KW-1003">Cell membrane</keyword>
<keyword evidence="23" id="KW-1185">Reference proteome</keyword>
<evidence type="ECO:0000256" key="8">
    <source>
        <dbReference type="ARBA" id="ARBA00022840"/>
    </source>
</evidence>
<evidence type="ECO:0000256" key="12">
    <source>
        <dbReference type="ARBA" id="ARBA00023140"/>
    </source>
</evidence>
<dbReference type="GO" id="GO:0005324">
    <property type="term" value="F:long-chain fatty acid transmembrane transporter activity"/>
    <property type="evidence" value="ECO:0007669"/>
    <property type="project" value="TreeGrafter"/>
</dbReference>
<dbReference type="STRING" id="947166.A0A1D1W890"/>
<dbReference type="Pfam" id="PF00501">
    <property type="entry name" value="AMP-binding"/>
    <property type="match status" value="1"/>
</dbReference>
<keyword evidence="9 20" id="KW-1133">Transmembrane helix</keyword>
<evidence type="ECO:0000256" key="5">
    <source>
        <dbReference type="ARBA" id="ARBA00022598"/>
    </source>
</evidence>
<protein>
    <recommendedName>
        <fullName evidence="18">Very long-chain fatty acid transport protein</fullName>
    </recommendedName>
    <alternativeName>
        <fullName evidence="14">Long-chain-fatty-acid--CoA ligase</fullName>
    </alternativeName>
    <alternativeName>
        <fullName evidence="19">Very-long-chain acyl-CoA synthetase</fullName>
    </alternativeName>
</protein>
<feature type="domain" description="AMP-dependent synthetase/ligase" evidence="21">
    <location>
        <begin position="84"/>
        <end position="435"/>
    </location>
</feature>
<dbReference type="OrthoDB" id="288590at2759"/>
<dbReference type="InterPro" id="IPR045851">
    <property type="entry name" value="AMP-bd_C_sf"/>
</dbReference>
<dbReference type="InterPro" id="IPR020845">
    <property type="entry name" value="AMP-binding_CS"/>
</dbReference>
<dbReference type="SUPFAM" id="SSF56801">
    <property type="entry name" value="Acetyl-CoA synthetase-like"/>
    <property type="match status" value="1"/>
</dbReference>
<keyword evidence="12" id="KW-0576">Peroxisome</keyword>
<dbReference type="GO" id="GO:0005886">
    <property type="term" value="C:plasma membrane"/>
    <property type="evidence" value="ECO:0007669"/>
    <property type="project" value="UniProtKB-SubCell"/>
</dbReference>
<comment type="catalytic activity">
    <reaction evidence="16">
        <text>tetracosanoate + ATP + CoA = tetracosanoyl-CoA + AMP + diphosphate</text>
        <dbReference type="Rhea" id="RHEA:33639"/>
        <dbReference type="ChEBI" id="CHEBI:30616"/>
        <dbReference type="ChEBI" id="CHEBI:31014"/>
        <dbReference type="ChEBI" id="CHEBI:33019"/>
        <dbReference type="ChEBI" id="CHEBI:57287"/>
        <dbReference type="ChEBI" id="CHEBI:65052"/>
        <dbReference type="ChEBI" id="CHEBI:456215"/>
    </reaction>
    <physiologicalReaction direction="left-to-right" evidence="16">
        <dbReference type="Rhea" id="RHEA:33640"/>
    </physiologicalReaction>
</comment>
<keyword evidence="10" id="KW-0445">Lipid transport</keyword>
<evidence type="ECO:0000256" key="17">
    <source>
        <dbReference type="ARBA" id="ARBA00060276"/>
    </source>
</evidence>
<evidence type="ECO:0000259" key="21">
    <source>
        <dbReference type="Pfam" id="PF00501"/>
    </source>
</evidence>
<dbReference type="Gene3D" id="3.40.50.12780">
    <property type="entry name" value="N-terminal domain of ligase-like"/>
    <property type="match status" value="1"/>
</dbReference>
<reference evidence="22 23" key="1">
    <citation type="journal article" date="2016" name="Nat. Commun.">
        <title>Extremotolerant tardigrade genome and improved radiotolerance of human cultured cells by tardigrade-unique protein.</title>
        <authorList>
            <person name="Hashimoto T."/>
            <person name="Horikawa D.D."/>
            <person name="Saito Y."/>
            <person name="Kuwahara H."/>
            <person name="Kozuka-Hata H."/>
            <person name="Shin-I T."/>
            <person name="Minakuchi Y."/>
            <person name="Ohishi K."/>
            <person name="Motoyama A."/>
            <person name="Aizu T."/>
            <person name="Enomoto A."/>
            <person name="Kondo K."/>
            <person name="Tanaka S."/>
            <person name="Hara Y."/>
            <person name="Koshikawa S."/>
            <person name="Sagara H."/>
            <person name="Miura T."/>
            <person name="Yokobori S."/>
            <person name="Miyagawa K."/>
            <person name="Suzuki Y."/>
            <person name="Kubo T."/>
            <person name="Oyama M."/>
            <person name="Kohara Y."/>
            <person name="Fujiyama A."/>
            <person name="Arakawa K."/>
            <person name="Katayama T."/>
            <person name="Toyoda A."/>
            <person name="Kunieda T."/>
        </authorList>
    </citation>
    <scope>NUCLEOTIDE SEQUENCE [LARGE SCALE GENOMIC DNA]</scope>
    <source>
        <strain evidence="22 23">YOKOZUNA-1</strain>
    </source>
</reference>
<accession>A0A1D1W890</accession>
<evidence type="ECO:0000256" key="2">
    <source>
        <dbReference type="ARBA" id="ARBA00006432"/>
    </source>
</evidence>
<comment type="subcellular location">
    <subcellularLocation>
        <location evidence="1">Cell membrane</location>
        <topology evidence="1">Multi-pass membrane protein</topology>
    </subcellularLocation>
    <subcellularLocation>
        <location evidence="15">Peroxisome membrane</location>
    </subcellularLocation>
</comment>
<dbReference type="PANTHER" id="PTHR43107:SF15">
    <property type="entry name" value="FATTY ACID TRANSPORT PROTEIN 3, ISOFORM A"/>
    <property type="match status" value="1"/>
</dbReference>
<dbReference type="PANTHER" id="PTHR43107">
    <property type="entry name" value="LONG-CHAIN FATTY ACID TRANSPORT PROTEIN"/>
    <property type="match status" value="1"/>
</dbReference>
<keyword evidence="5" id="KW-0436">Ligase</keyword>
<dbReference type="Gene3D" id="3.30.300.30">
    <property type="match status" value="1"/>
</dbReference>
<evidence type="ECO:0000256" key="6">
    <source>
        <dbReference type="ARBA" id="ARBA00022692"/>
    </source>
</evidence>
<dbReference type="GO" id="GO:0044539">
    <property type="term" value="P:long-chain fatty acid import into cell"/>
    <property type="evidence" value="ECO:0007669"/>
    <property type="project" value="TreeGrafter"/>
</dbReference>
<dbReference type="GO" id="GO:0005789">
    <property type="term" value="C:endoplasmic reticulum membrane"/>
    <property type="evidence" value="ECO:0007669"/>
    <property type="project" value="TreeGrafter"/>
</dbReference>
<evidence type="ECO:0000256" key="11">
    <source>
        <dbReference type="ARBA" id="ARBA00023136"/>
    </source>
</evidence>
<comment type="catalytic activity">
    <reaction evidence="13">
        <text>a very long-chain fatty acid + ATP + CoA = a very long-chain fatty acyl-CoA + AMP + diphosphate</text>
        <dbReference type="Rhea" id="RHEA:54536"/>
        <dbReference type="ChEBI" id="CHEBI:30616"/>
        <dbReference type="ChEBI" id="CHEBI:33019"/>
        <dbReference type="ChEBI" id="CHEBI:57287"/>
        <dbReference type="ChEBI" id="CHEBI:58950"/>
        <dbReference type="ChEBI" id="CHEBI:138261"/>
        <dbReference type="ChEBI" id="CHEBI:456215"/>
    </reaction>
    <physiologicalReaction direction="left-to-right" evidence="13">
        <dbReference type="Rhea" id="RHEA:54537"/>
    </physiologicalReaction>
</comment>
<dbReference type="GO" id="GO:0004467">
    <property type="term" value="F:long-chain fatty acid-CoA ligase activity"/>
    <property type="evidence" value="ECO:0007669"/>
    <property type="project" value="TreeGrafter"/>
</dbReference>
<keyword evidence="3" id="KW-0813">Transport</keyword>
<dbReference type="Proteomes" id="UP000186922">
    <property type="component" value="Unassembled WGS sequence"/>
</dbReference>
<evidence type="ECO:0000256" key="15">
    <source>
        <dbReference type="ARBA" id="ARBA00046271"/>
    </source>
</evidence>
<feature type="transmembrane region" description="Helical" evidence="20">
    <location>
        <begin position="12"/>
        <end position="41"/>
    </location>
</feature>
<evidence type="ECO:0000256" key="20">
    <source>
        <dbReference type="SAM" id="Phobius"/>
    </source>
</evidence>
<keyword evidence="6 20" id="KW-0812">Transmembrane</keyword>
<name>A0A1D1W890_RAMVA</name>
<dbReference type="AlphaFoldDB" id="A0A1D1W890"/>
<dbReference type="FunFam" id="3.40.50.12780:FF:000019">
    <property type="entry name" value="Long-chain fatty acid transporter"/>
    <property type="match status" value="1"/>
</dbReference>
<evidence type="ECO:0000256" key="1">
    <source>
        <dbReference type="ARBA" id="ARBA00004651"/>
    </source>
</evidence>
<proteinExistence type="inferred from homology"/>
<evidence type="ECO:0000313" key="23">
    <source>
        <dbReference type="Proteomes" id="UP000186922"/>
    </source>
</evidence>
<evidence type="ECO:0000256" key="4">
    <source>
        <dbReference type="ARBA" id="ARBA00022475"/>
    </source>
</evidence>
<keyword evidence="8" id="KW-0067">ATP-binding</keyword>
<evidence type="ECO:0000256" key="3">
    <source>
        <dbReference type="ARBA" id="ARBA00022448"/>
    </source>
</evidence>
<keyword evidence="11 20" id="KW-0472">Membrane</keyword>
<dbReference type="InterPro" id="IPR000873">
    <property type="entry name" value="AMP-dep_synth/lig_dom"/>
</dbReference>
<dbReference type="PROSITE" id="PS00455">
    <property type="entry name" value="AMP_BINDING"/>
    <property type="match status" value="1"/>
</dbReference>
<sequence length="649" mass="73322">MMDKSVIFLGYVLPVCSVVFLLGGHYILFLLLVLPFALWYYPSVFPGVVGRFARREYRAALGSAQVVLYTFLRGKENLSAATIFERRLKKHGDKVIFRYGDARWTAQQVDDYANRVANHFLNAEKLEKGDCVALVATSCPQYIAMWLGLNKIGVIAALININVKDEALKHAITTAKAKVVIVGLDLLVNYLPIQSALPTVQRTLLFCEDRDLTNTKTDLSCLDELLKEQPPTKPEVRRAVGYYDTVYYIYTSGTTGLPKPCLISTHRLYTYAISHHYIIRIRGDDVLYCTLPLYHSAGGLIAIGQALFFGTTVVLRKSFSASRFWEDIRQYQCTVFHYVGELCRYLLAQPPSPMDKGHSLRLIYGVGLRPQIWTEFVERFGIRMVAECYGSTEGNVGMVNFDGKPGAIGFSSKWVEYVKQQYVIRVDRETNEPIRNDRGLCILCKANEPGELIGRISNNKFSQFDGYLQKDATQKKKLQNVFEIGDVFFRTGDILVKDEEDYVFFVDRTGDTFRWKGENVSTTEVEGTISRLTHDVDVAAFGVDVPGCEGKAGMACIACLDSDVDMKKLSDDIKQGLAAFARPLFLRFLGAQLEVTGTFKIMKVRLREAAYDLDKVGQDHLYYWEATTSSYQPLTNDIFHRIQTGAIRF</sequence>
<keyword evidence="7" id="KW-0547">Nucleotide-binding</keyword>
<dbReference type="GO" id="GO:0005524">
    <property type="term" value="F:ATP binding"/>
    <property type="evidence" value="ECO:0007669"/>
    <property type="project" value="UniProtKB-KW"/>
</dbReference>
<comment type="function">
    <text evidence="17">Acyl-CoA synthetase required for both the import of long chain fatty acids (LCFAs) (C14-C18) and the activation very long chain fatty acids (VLCFAs) (C20-C26) by esterification of the fatty acids into metabolically active CoA-thioesters for subsequent degradation or incorporation into phospholipids. The transport and fatty acyl-CoA synthetase activities are genetically separable and are thus independent activities. Esterifies VLCFAs in the peroxisome matrix. The VLCFAs are actively transported into peroxisomes by a PXA1-PXA2 heterodimeric transporter in the peroxisomal membrane.</text>
</comment>
<evidence type="ECO:0000256" key="13">
    <source>
        <dbReference type="ARBA" id="ARBA00036527"/>
    </source>
</evidence>
<dbReference type="InterPro" id="IPR042099">
    <property type="entry name" value="ANL_N_sf"/>
</dbReference>
<evidence type="ECO:0000256" key="16">
    <source>
        <dbReference type="ARBA" id="ARBA00048666"/>
    </source>
</evidence>
<comment type="similarity">
    <text evidence="2">Belongs to the ATP-dependent AMP-binding enzyme family.</text>
</comment>
<evidence type="ECO:0000313" key="22">
    <source>
        <dbReference type="EMBL" id="GAV09592.1"/>
    </source>
</evidence>
<organism evidence="22 23">
    <name type="scientific">Ramazzottius varieornatus</name>
    <name type="common">Water bear</name>
    <name type="synonym">Tardigrade</name>
    <dbReference type="NCBI Taxonomy" id="947166"/>
    <lineage>
        <taxon>Eukaryota</taxon>
        <taxon>Metazoa</taxon>
        <taxon>Ecdysozoa</taxon>
        <taxon>Tardigrada</taxon>
        <taxon>Eutardigrada</taxon>
        <taxon>Parachela</taxon>
        <taxon>Hypsibioidea</taxon>
        <taxon>Ramazzottiidae</taxon>
        <taxon>Ramazzottius</taxon>
    </lineage>
</organism>
<evidence type="ECO:0000256" key="9">
    <source>
        <dbReference type="ARBA" id="ARBA00022989"/>
    </source>
</evidence>
<dbReference type="NCBIfam" id="NF006134">
    <property type="entry name" value="PRK08279.1"/>
    <property type="match status" value="1"/>
</dbReference>
<evidence type="ECO:0000256" key="18">
    <source>
        <dbReference type="ARBA" id="ARBA00068795"/>
    </source>
</evidence>
<dbReference type="GO" id="GO:0005778">
    <property type="term" value="C:peroxisomal membrane"/>
    <property type="evidence" value="ECO:0007669"/>
    <property type="project" value="UniProtKB-SubCell"/>
</dbReference>
<evidence type="ECO:0000256" key="19">
    <source>
        <dbReference type="ARBA" id="ARBA00078285"/>
    </source>
</evidence>
<evidence type="ECO:0000256" key="10">
    <source>
        <dbReference type="ARBA" id="ARBA00023055"/>
    </source>
</evidence>
<evidence type="ECO:0000256" key="7">
    <source>
        <dbReference type="ARBA" id="ARBA00022741"/>
    </source>
</evidence>
<gene>
    <name evidence="22" type="primary">RvY_19098-1</name>
    <name evidence="22" type="synonym">RvY_19098.1</name>
    <name evidence="22" type="ORF">RvY_19098</name>
</gene>
<dbReference type="EMBL" id="BDGG01000024">
    <property type="protein sequence ID" value="GAV09592.1"/>
    <property type="molecule type" value="Genomic_DNA"/>
</dbReference>